<evidence type="ECO:0000256" key="7">
    <source>
        <dbReference type="ARBA" id="ARBA00023170"/>
    </source>
</evidence>
<keyword evidence="5" id="KW-0297">G-protein coupled receptor</keyword>
<evidence type="ECO:0000256" key="4">
    <source>
        <dbReference type="ARBA" id="ARBA00022989"/>
    </source>
</evidence>
<sequence>CCLLELLFFFSPILGIAEYRQVEYFDGSKVPVCQTRANTFWSALYFLSSVFLFFIVPFVVLVVLYLIIARNLISNAASLVLNKHLDTYSTRARRQVILMLGTVVLSFFLCLIPFRVFTLWIIIVPEERVYALGVERYYNILYFCRIMVYINSAINPILYNLMSSKFRTGFIICSEYGFIWRRASSSSRNNSSSFGTARRATINHQHHQRFFKTGNPPPPSTSHNPNLDVVCDETTLALREKYSKRSPDEESFV</sequence>
<dbReference type="PANTHER" id="PTHR24243">
    <property type="entry name" value="G-PROTEIN COUPLED RECEPTOR"/>
    <property type="match status" value="1"/>
</dbReference>
<keyword evidence="10" id="KW-0732">Signal</keyword>
<gene>
    <name evidence="13" type="primary">LOC108565069</name>
</gene>
<evidence type="ECO:0000256" key="5">
    <source>
        <dbReference type="ARBA" id="ARBA00023040"/>
    </source>
</evidence>
<dbReference type="PROSITE" id="PS50262">
    <property type="entry name" value="G_PROTEIN_RECEP_F1_2"/>
    <property type="match status" value="1"/>
</dbReference>
<dbReference type="GeneID" id="108565069"/>
<dbReference type="PANTHER" id="PTHR24243:SF233">
    <property type="entry name" value="THYROTROPIN-RELEASING HORMONE RECEPTOR"/>
    <property type="match status" value="1"/>
</dbReference>
<proteinExistence type="inferred from homology"/>
<feature type="transmembrane region" description="Helical" evidence="9">
    <location>
        <begin position="137"/>
        <end position="158"/>
    </location>
</feature>
<reference evidence="13" key="1">
    <citation type="submission" date="2025-08" db="UniProtKB">
        <authorList>
            <consortium name="RefSeq"/>
        </authorList>
    </citation>
    <scope>IDENTIFICATION</scope>
    <source>
        <tissue evidence="13">Whole Larva</tissue>
    </source>
</reference>
<dbReference type="PRINTS" id="PR00237">
    <property type="entry name" value="GPCRRHODOPSN"/>
</dbReference>
<feature type="chain" id="PRO_5045789059" evidence="10">
    <location>
        <begin position="18"/>
        <end position="253"/>
    </location>
</feature>
<evidence type="ECO:0000259" key="11">
    <source>
        <dbReference type="PROSITE" id="PS50262"/>
    </source>
</evidence>
<evidence type="ECO:0000256" key="8">
    <source>
        <dbReference type="ARBA" id="ARBA00023224"/>
    </source>
</evidence>
<feature type="domain" description="G-protein coupled receptors family 1 profile" evidence="11">
    <location>
        <begin position="1"/>
        <end position="159"/>
    </location>
</feature>
<accession>A0ABM1MZ31</accession>
<evidence type="ECO:0000256" key="3">
    <source>
        <dbReference type="ARBA" id="ARBA00022692"/>
    </source>
</evidence>
<dbReference type="InterPro" id="IPR017452">
    <property type="entry name" value="GPCR_Rhodpsn_7TM"/>
</dbReference>
<dbReference type="Proteomes" id="UP000695000">
    <property type="component" value="Unplaced"/>
</dbReference>
<evidence type="ECO:0000313" key="13">
    <source>
        <dbReference type="RefSeq" id="XP_017779831.1"/>
    </source>
</evidence>
<evidence type="ECO:0000256" key="2">
    <source>
        <dbReference type="ARBA" id="ARBA00010663"/>
    </source>
</evidence>
<keyword evidence="4 9" id="KW-1133">Transmembrane helix</keyword>
<evidence type="ECO:0000256" key="10">
    <source>
        <dbReference type="SAM" id="SignalP"/>
    </source>
</evidence>
<feature type="transmembrane region" description="Helical" evidence="9">
    <location>
        <begin position="44"/>
        <end position="68"/>
    </location>
</feature>
<name>A0ABM1MZ31_NICVS</name>
<comment type="subcellular location">
    <subcellularLocation>
        <location evidence="1">Membrane</location>
        <topology evidence="1">Multi-pass membrane protein</topology>
    </subcellularLocation>
</comment>
<dbReference type="Pfam" id="PF00001">
    <property type="entry name" value="7tm_1"/>
    <property type="match status" value="1"/>
</dbReference>
<dbReference type="InterPro" id="IPR000276">
    <property type="entry name" value="GPCR_Rhodpsn"/>
</dbReference>
<keyword evidence="7" id="KW-0675">Receptor</keyword>
<feature type="transmembrane region" description="Helical" evidence="9">
    <location>
        <begin position="96"/>
        <end position="125"/>
    </location>
</feature>
<protein>
    <submittedName>
        <fullName evidence="13">Thyrotropin-releasing hormone receptor-like</fullName>
    </submittedName>
</protein>
<keyword evidence="3 9" id="KW-0812">Transmembrane</keyword>
<organism evidence="12 13">
    <name type="scientific">Nicrophorus vespilloides</name>
    <name type="common">Boreal carrion beetle</name>
    <dbReference type="NCBI Taxonomy" id="110193"/>
    <lineage>
        <taxon>Eukaryota</taxon>
        <taxon>Metazoa</taxon>
        <taxon>Ecdysozoa</taxon>
        <taxon>Arthropoda</taxon>
        <taxon>Hexapoda</taxon>
        <taxon>Insecta</taxon>
        <taxon>Pterygota</taxon>
        <taxon>Neoptera</taxon>
        <taxon>Endopterygota</taxon>
        <taxon>Coleoptera</taxon>
        <taxon>Polyphaga</taxon>
        <taxon>Staphyliniformia</taxon>
        <taxon>Silphidae</taxon>
        <taxon>Nicrophorinae</taxon>
        <taxon>Nicrophorus</taxon>
    </lineage>
</organism>
<feature type="signal peptide" evidence="10">
    <location>
        <begin position="1"/>
        <end position="17"/>
    </location>
</feature>
<evidence type="ECO:0000256" key="1">
    <source>
        <dbReference type="ARBA" id="ARBA00004141"/>
    </source>
</evidence>
<feature type="non-terminal residue" evidence="13">
    <location>
        <position position="1"/>
    </location>
</feature>
<keyword evidence="6 9" id="KW-0472">Membrane</keyword>
<dbReference type="RefSeq" id="XP_017779831.1">
    <property type="nucleotide sequence ID" value="XM_017924342.1"/>
</dbReference>
<dbReference type="SUPFAM" id="SSF81321">
    <property type="entry name" value="Family A G protein-coupled receptor-like"/>
    <property type="match status" value="1"/>
</dbReference>
<evidence type="ECO:0000313" key="12">
    <source>
        <dbReference type="Proteomes" id="UP000695000"/>
    </source>
</evidence>
<evidence type="ECO:0000256" key="6">
    <source>
        <dbReference type="ARBA" id="ARBA00023136"/>
    </source>
</evidence>
<evidence type="ECO:0000256" key="9">
    <source>
        <dbReference type="SAM" id="Phobius"/>
    </source>
</evidence>
<comment type="similarity">
    <text evidence="2">Belongs to the G-protein coupled receptor 1 family.</text>
</comment>
<dbReference type="Gene3D" id="1.20.1070.10">
    <property type="entry name" value="Rhodopsin 7-helix transmembrane proteins"/>
    <property type="match status" value="1"/>
</dbReference>
<keyword evidence="8" id="KW-0807">Transducer</keyword>
<keyword evidence="12" id="KW-1185">Reference proteome</keyword>